<keyword evidence="1" id="KW-0175">Coiled coil</keyword>
<protein>
    <submittedName>
        <fullName evidence="2">Uncharacterized protein</fullName>
    </submittedName>
</protein>
<feature type="coiled-coil region" evidence="1">
    <location>
        <begin position="108"/>
        <end position="156"/>
    </location>
</feature>
<dbReference type="AlphaFoldDB" id="E8Z759"/>
<reference evidence="2" key="2">
    <citation type="book" date="2010" name="PROCEEDINGS OF 13TH INTERNATIONAL CONFERENCE ON HARMFUL ALGAE" publisher="International Society For The Study of Harmful Algae" city="Hong Kong, China">
        <title>Dinoflagellate meta-transcriptomics enabled by spliced leader.</title>
        <editorList>
            <person name="Unknown A."/>
        </editorList>
        <authorList>
            <person name="Lin S."/>
            <person name="Zhang H."/>
        </authorList>
    </citation>
    <scope>NUCLEOTIDE SEQUENCE</scope>
    <source>
        <strain evidence="2">CCMP1975</strain>
    </source>
</reference>
<proteinExistence type="evidence at transcript level"/>
<reference evidence="2" key="1">
    <citation type="submission" date="2008-12" db="EMBL/GenBank/DDBJ databases">
        <authorList>
            <person name="Zhang H."/>
            <person name="Lin S."/>
        </authorList>
    </citation>
    <scope>NUCLEOTIDE SEQUENCE</scope>
    <source>
        <strain evidence="2">CCMP1975</strain>
    </source>
</reference>
<evidence type="ECO:0000313" key="2">
    <source>
        <dbReference type="EMBL" id="ACU45289.1"/>
    </source>
</evidence>
<accession>E8Z759</accession>
<sequence length="316" mass="35392">GVSAQSPVLRQVGGYGTPGIGGDEVVSLREQLAHSDSLLLEREAEIERLRSELKVLQAHVDEPKTGAAWRQRYEESQIKFESNQRDVQHMRMAADSHKTEIRNLSSYLRILEADKETNNKQRERLVAQHKDTEKHKHNLEVERNSLAQQLSALNQGFIRCVGRVTQSLASGVTSVSLDNKNAEARFLLLRFTSDRDRTGVLEIFREPDAHDELMAMELKLPVASAVADEKAMNILLTGSSDKQTLRICCVGMEEYLKWSGALKLVGFDIKLSKDWPTSNNVVMRLSSPSSGTFATTYAMQASMRSTRAILIIQVVI</sequence>
<dbReference type="EMBL" id="FJ600283">
    <property type="protein sequence ID" value="ACU45289.1"/>
    <property type="molecule type" value="mRNA"/>
</dbReference>
<evidence type="ECO:0000256" key="1">
    <source>
        <dbReference type="SAM" id="Coils"/>
    </source>
</evidence>
<name>E8Z759_KARVE</name>
<feature type="non-terminal residue" evidence="2">
    <location>
        <position position="1"/>
    </location>
</feature>
<organism evidence="2">
    <name type="scientific">Karlodinium veneficum</name>
    <name type="common">Dinoflagellate</name>
    <name type="synonym">Karlodinium micrum</name>
    <dbReference type="NCBI Taxonomy" id="407301"/>
    <lineage>
        <taxon>Eukaryota</taxon>
        <taxon>Sar</taxon>
        <taxon>Alveolata</taxon>
        <taxon>Dinophyceae</taxon>
        <taxon>Gymnodiniales</taxon>
        <taxon>Kareniaceae</taxon>
        <taxon>Karlodinium</taxon>
    </lineage>
</organism>